<dbReference type="KEGG" id="loa:LOAG_09585"/>
<dbReference type="EMBL" id="JH712404">
    <property type="protein sequence ID" value="EFO18908.1"/>
    <property type="molecule type" value="Genomic_DNA"/>
</dbReference>
<dbReference type="CTD" id="9947027"/>
<dbReference type="GeneID" id="9947027"/>
<dbReference type="InParanoid" id="A0A1S0TRG8"/>
<proteinExistence type="predicted"/>
<dbReference type="RefSeq" id="XP_003145160.1">
    <property type="nucleotide sequence ID" value="XM_003145112.1"/>
</dbReference>
<evidence type="ECO:0000313" key="1">
    <source>
        <dbReference type="EMBL" id="EFO18908.1"/>
    </source>
</evidence>
<gene>
    <name evidence="1" type="ORF">LOAG_09585</name>
</gene>
<organism evidence="1">
    <name type="scientific">Loa loa</name>
    <name type="common">Eye worm</name>
    <name type="synonym">Filaria loa</name>
    <dbReference type="NCBI Taxonomy" id="7209"/>
    <lineage>
        <taxon>Eukaryota</taxon>
        <taxon>Metazoa</taxon>
        <taxon>Ecdysozoa</taxon>
        <taxon>Nematoda</taxon>
        <taxon>Chromadorea</taxon>
        <taxon>Rhabditida</taxon>
        <taxon>Spirurina</taxon>
        <taxon>Spiruromorpha</taxon>
        <taxon>Filarioidea</taxon>
        <taxon>Onchocercidae</taxon>
        <taxon>Loa</taxon>
    </lineage>
</organism>
<feature type="non-terminal residue" evidence="1">
    <location>
        <position position="173"/>
    </location>
</feature>
<sequence length="173" mass="20305">MSIKAAKEKKKWKYICLCDKISQTHEFNDNHPLGIASSRNLNPILEAFIPEAFTCKYKINGKCHNELIISITSLMMEYNYHKWQHNSFEQSLSRITNFYAWFKYNIIKCFLCGCFSKPTNFKLLSTTLSSTFSTLDEPDLFDIDTIKDINDNDGIGLNQQCKWKPDFKRYKDQ</sequence>
<accession>A0A1S0TRG8</accession>
<protein>
    <submittedName>
        <fullName evidence="1">Uncharacterized protein</fullName>
    </submittedName>
</protein>
<reference evidence="1" key="1">
    <citation type="submission" date="2012-04" db="EMBL/GenBank/DDBJ databases">
        <title>The Genome Sequence of Loa loa.</title>
        <authorList>
            <consortium name="The Broad Institute Genome Sequencing Platform"/>
            <consortium name="Broad Institute Genome Sequencing Center for Infectious Disease"/>
            <person name="Nutman T.B."/>
            <person name="Fink D.L."/>
            <person name="Russ C."/>
            <person name="Young S."/>
            <person name="Zeng Q."/>
            <person name="Gargeya S."/>
            <person name="Alvarado L."/>
            <person name="Berlin A."/>
            <person name="Chapman S.B."/>
            <person name="Chen Z."/>
            <person name="Freedman E."/>
            <person name="Gellesch M."/>
            <person name="Goldberg J."/>
            <person name="Griggs A."/>
            <person name="Gujja S."/>
            <person name="Heilman E.R."/>
            <person name="Heiman D."/>
            <person name="Howarth C."/>
            <person name="Mehta T."/>
            <person name="Neiman D."/>
            <person name="Pearson M."/>
            <person name="Roberts A."/>
            <person name="Saif S."/>
            <person name="Shea T."/>
            <person name="Shenoy N."/>
            <person name="Sisk P."/>
            <person name="Stolte C."/>
            <person name="Sykes S."/>
            <person name="White J."/>
            <person name="Yandava C."/>
            <person name="Haas B."/>
            <person name="Henn M.R."/>
            <person name="Nusbaum C."/>
            <person name="Birren B."/>
        </authorList>
    </citation>
    <scope>NUCLEOTIDE SEQUENCE [LARGE SCALE GENOMIC DNA]</scope>
</reference>
<dbReference type="AlphaFoldDB" id="A0A1S0TRG8"/>
<name>A0A1S0TRG8_LOALO</name>